<proteinExistence type="inferred from homology"/>
<dbReference type="PROSITE" id="PS01213">
    <property type="entry name" value="GLOBIN_FAM_2"/>
    <property type="match status" value="1"/>
</dbReference>
<dbReference type="InterPro" id="IPR016339">
    <property type="entry name" value="Hemoglobin_trunc_I"/>
</dbReference>
<comment type="cofactor">
    <cofactor evidence="8">
        <name>heme</name>
        <dbReference type="ChEBI" id="CHEBI:30413"/>
    </cofactor>
    <text evidence="8">Binds 1 heme group per subunit.</text>
</comment>
<keyword evidence="4 7" id="KW-0561">Oxygen transport</keyword>
<dbReference type="SUPFAM" id="SSF46458">
    <property type="entry name" value="Globin-like"/>
    <property type="match status" value="1"/>
</dbReference>
<dbReference type="GO" id="GO:0005344">
    <property type="term" value="F:oxygen carrier activity"/>
    <property type="evidence" value="ECO:0007669"/>
    <property type="project" value="UniProtKB-UniRule"/>
</dbReference>
<name>A0A328APL4_9CAUL</name>
<keyword evidence="3 7" id="KW-0349">Heme</keyword>
<dbReference type="GO" id="GO:0046872">
    <property type="term" value="F:metal ion binding"/>
    <property type="evidence" value="ECO:0007669"/>
    <property type="project" value="UniProtKB-UniRule"/>
</dbReference>
<dbReference type="EMBL" id="QFYQ01000001">
    <property type="protein sequence ID" value="RAK56295.1"/>
    <property type="molecule type" value="Genomic_DNA"/>
</dbReference>
<comment type="caution">
    <text evidence="10">The sequence shown here is derived from an EMBL/GenBank/DDBJ whole genome shotgun (WGS) entry which is preliminary data.</text>
</comment>
<protein>
    <recommendedName>
        <fullName evidence="7">Group 1 truncated hemoglobin</fullName>
    </recommendedName>
</protein>
<dbReference type="InterPro" id="IPR019795">
    <property type="entry name" value="Globin_bac-like_CS"/>
</dbReference>
<evidence type="ECO:0000313" key="10">
    <source>
        <dbReference type="EMBL" id="RAK56295.1"/>
    </source>
</evidence>
<dbReference type="InterPro" id="IPR012292">
    <property type="entry name" value="Globin/Proto"/>
</dbReference>
<evidence type="ECO:0000256" key="3">
    <source>
        <dbReference type="ARBA" id="ARBA00022617"/>
    </source>
</evidence>
<keyword evidence="6 7" id="KW-0408">Iron</keyword>
<keyword evidence="2 7" id="KW-0813">Transport</keyword>
<accession>A0A328APL4</accession>
<reference evidence="11" key="1">
    <citation type="submission" date="2018-05" db="EMBL/GenBank/DDBJ databases">
        <authorList>
            <person name="Li X."/>
        </authorList>
    </citation>
    <scope>NUCLEOTIDE SEQUENCE [LARGE SCALE GENOMIC DNA]</scope>
    <source>
        <strain evidence="11">LX32</strain>
    </source>
</reference>
<feature type="binding site" description="proximal binding residue" evidence="8">
    <location>
        <position position="88"/>
    </location>
    <ligand>
        <name>heme</name>
        <dbReference type="ChEBI" id="CHEBI:30413"/>
    </ligand>
    <ligandPart>
        <name>Fe</name>
        <dbReference type="ChEBI" id="CHEBI:18248"/>
    </ligandPart>
</feature>
<evidence type="ECO:0000256" key="5">
    <source>
        <dbReference type="ARBA" id="ARBA00022723"/>
    </source>
</evidence>
<dbReference type="CDD" id="cd00454">
    <property type="entry name" value="TrHb1_N"/>
    <property type="match status" value="1"/>
</dbReference>
<feature type="binding site" description="distal binding residue" evidence="9">
    <location>
        <position position="88"/>
    </location>
    <ligand>
        <name>heme</name>
        <dbReference type="ChEBI" id="CHEBI:30413"/>
    </ligand>
    <ligandPart>
        <name>Fe</name>
        <dbReference type="ChEBI" id="CHEBI:18248"/>
    </ligandPart>
</feature>
<gene>
    <name evidence="10" type="ORF">DJ017_09880</name>
</gene>
<dbReference type="Proteomes" id="UP000249254">
    <property type="component" value="Unassembled WGS sequence"/>
</dbReference>
<dbReference type="PIRSF" id="PIRSF002030">
    <property type="entry name" value="Globin_Protozoa/Cyanobacteria"/>
    <property type="match status" value="1"/>
</dbReference>
<evidence type="ECO:0000256" key="1">
    <source>
        <dbReference type="ARBA" id="ARBA00009660"/>
    </source>
</evidence>
<dbReference type="InterPro" id="IPR009050">
    <property type="entry name" value="Globin-like_sf"/>
</dbReference>
<sequence length="137" mass="14436">MRPSPTAAAPAAAAEAPVAQSLFERLGGAAAVEAAVELFYRKVLADERINSFFQGVDMKRQARSQRAFLTMLMGGPNSYTGANLRSGHQRLKGLNDGHFDAVVEHLAATLKELGAADADIAEAGALAESARADVLNR</sequence>
<dbReference type="OrthoDB" id="9795814at2"/>
<evidence type="ECO:0000256" key="8">
    <source>
        <dbReference type="PIRSR" id="PIRSR002030-1"/>
    </source>
</evidence>
<organism evidence="10 11">
    <name type="scientific">Phenylobacterium soli</name>
    <dbReference type="NCBI Taxonomy" id="2170551"/>
    <lineage>
        <taxon>Bacteria</taxon>
        <taxon>Pseudomonadati</taxon>
        <taxon>Pseudomonadota</taxon>
        <taxon>Alphaproteobacteria</taxon>
        <taxon>Caulobacterales</taxon>
        <taxon>Caulobacteraceae</taxon>
        <taxon>Phenylobacterium</taxon>
    </lineage>
</organism>
<dbReference type="Pfam" id="PF01152">
    <property type="entry name" value="Bac_globin"/>
    <property type="match status" value="1"/>
</dbReference>
<dbReference type="GO" id="GO:0019825">
    <property type="term" value="F:oxygen binding"/>
    <property type="evidence" value="ECO:0007669"/>
    <property type="project" value="InterPro"/>
</dbReference>
<evidence type="ECO:0000256" key="4">
    <source>
        <dbReference type="ARBA" id="ARBA00022621"/>
    </source>
</evidence>
<evidence type="ECO:0000256" key="2">
    <source>
        <dbReference type="ARBA" id="ARBA00022448"/>
    </source>
</evidence>
<keyword evidence="5 7" id="KW-0479">Metal-binding</keyword>
<evidence type="ECO:0000256" key="7">
    <source>
        <dbReference type="PIRNR" id="PIRNR002030"/>
    </source>
</evidence>
<dbReference type="Gene3D" id="1.10.490.10">
    <property type="entry name" value="Globins"/>
    <property type="match status" value="1"/>
</dbReference>
<evidence type="ECO:0000313" key="11">
    <source>
        <dbReference type="Proteomes" id="UP000249254"/>
    </source>
</evidence>
<comment type="similarity">
    <text evidence="1 7">Belongs to the truncated hemoglobin family. Group I subfamily.</text>
</comment>
<dbReference type="AlphaFoldDB" id="A0A328APL4"/>
<dbReference type="GO" id="GO:0020037">
    <property type="term" value="F:heme binding"/>
    <property type="evidence" value="ECO:0007669"/>
    <property type="project" value="InterPro"/>
</dbReference>
<dbReference type="InterPro" id="IPR001486">
    <property type="entry name" value="Hemoglobin_trunc"/>
</dbReference>
<evidence type="ECO:0000256" key="6">
    <source>
        <dbReference type="ARBA" id="ARBA00023004"/>
    </source>
</evidence>
<evidence type="ECO:0000256" key="9">
    <source>
        <dbReference type="PIRSR" id="PIRSR601486-1"/>
    </source>
</evidence>
<keyword evidence="11" id="KW-1185">Reference proteome</keyword>